<protein>
    <recommendedName>
        <fullName evidence="2">PB1 domain-containing protein</fullName>
    </recommendedName>
</protein>
<dbReference type="Pfam" id="PF00564">
    <property type="entry name" value="PB1"/>
    <property type="match status" value="1"/>
</dbReference>
<dbReference type="Gene3D" id="3.10.20.90">
    <property type="entry name" value="Phosphatidylinositol 3-kinase Catalytic Subunit, Chain A, domain 1"/>
    <property type="match status" value="1"/>
</dbReference>
<sequence>MAEKVVLKLTYRGETHRATVALPAESLKDDDQVLTYELLLFKVREAFPQLSGRWTLVYRDDEGDVVTLSHALELDEACHVLLGLSVPNEPRTLHFCVVSCVSLREKLVAPVLQKLLELARLARQASNHVRHSEMLGKGRDSLVRLAGGAVSQAGVALNQIRNSEMLGRGRESLGSSAAHTRTLLLSARSGVSTRLRRAGSAVATGIERRRSSSGASYDQVNGFDPTEFVKPPPTAVSLSSPSSEVAVTVDLRQSVSSVTSETPLVQTNAEDSDDEPPALVPADADEPQVQEAVYESDTDTLCDDDDDREWDIVDNSGAAAIAEEAIAEADGEWAHELDVLRGILVHIDEEVCCDLLNQYNGDVEAVMVELTNM</sequence>
<dbReference type="EnsemblProtists" id="Phyra72911">
    <property type="protein sequence ID" value="Phyra72911"/>
    <property type="gene ID" value="Phyra72911"/>
</dbReference>
<dbReference type="VEuPathDB" id="FungiDB:KRP22_9890"/>
<keyword evidence="4" id="KW-1185">Reference proteome</keyword>
<accession>H3GC22</accession>
<dbReference type="VEuPathDB" id="FungiDB:KRP23_8487"/>
<dbReference type="SMART" id="SM00666">
    <property type="entry name" value="PB1"/>
    <property type="match status" value="1"/>
</dbReference>
<feature type="region of interest" description="Disordered" evidence="1">
    <location>
        <begin position="256"/>
        <end position="289"/>
    </location>
</feature>
<name>H3GC22_PHYRM</name>
<evidence type="ECO:0000313" key="4">
    <source>
        <dbReference type="Proteomes" id="UP000005238"/>
    </source>
</evidence>
<feature type="domain" description="PB1" evidence="2">
    <location>
        <begin position="4"/>
        <end position="89"/>
    </location>
</feature>
<dbReference type="AlphaFoldDB" id="H3GC22"/>
<dbReference type="PROSITE" id="PS51745">
    <property type="entry name" value="PB1"/>
    <property type="match status" value="1"/>
</dbReference>
<dbReference type="CDD" id="cd05992">
    <property type="entry name" value="PB1"/>
    <property type="match status" value="1"/>
</dbReference>
<dbReference type="SUPFAM" id="SSF54277">
    <property type="entry name" value="CAD &amp; PB1 domains"/>
    <property type="match status" value="1"/>
</dbReference>
<dbReference type="HOGENOM" id="CLU_064417_0_0_1"/>
<dbReference type="InParanoid" id="H3GC22"/>
<feature type="region of interest" description="Disordered" evidence="1">
    <location>
        <begin position="202"/>
        <end position="228"/>
    </location>
</feature>
<evidence type="ECO:0000256" key="1">
    <source>
        <dbReference type="SAM" id="MobiDB-lite"/>
    </source>
</evidence>
<dbReference type="GeneID" id="94229711"/>
<dbReference type="OrthoDB" id="161258at2759"/>
<reference evidence="4" key="1">
    <citation type="journal article" date="2006" name="Science">
        <title>Phytophthora genome sequences uncover evolutionary origins and mechanisms of pathogenesis.</title>
        <authorList>
            <person name="Tyler B.M."/>
            <person name="Tripathy S."/>
            <person name="Zhang X."/>
            <person name="Dehal P."/>
            <person name="Jiang R.H."/>
            <person name="Aerts A."/>
            <person name="Arredondo F.D."/>
            <person name="Baxter L."/>
            <person name="Bensasson D."/>
            <person name="Beynon J.L."/>
            <person name="Chapman J."/>
            <person name="Damasceno C.M."/>
            <person name="Dorrance A.E."/>
            <person name="Dou D."/>
            <person name="Dickerman A.W."/>
            <person name="Dubchak I.L."/>
            <person name="Garbelotto M."/>
            <person name="Gijzen M."/>
            <person name="Gordon S.G."/>
            <person name="Govers F."/>
            <person name="Grunwald N.J."/>
            <person name="Huang W."/>
            <person name="Ivors K.L."/>
            <person name="Jones R.W."/>
            <person name="Kamoun S."/>
            <person name="Krampis K."/>
            <person name="Lamour K.H."/>
            <person name="Lee M.K."/>
            <person name="McDonald W.H."/>
            <person name="Medina M."/>
            <person name="Meijer H.J."/>
            <person name="Nordberg E.K."/>
            <person name="Maclean D.J."/>
            <person name="Ospina-Giraldo M.D."/>
            <person name="Morris P.F."/>
            <person name="Phuntumart V."/>
            <person name="Putnam N.H."/>
            <person name="Rash S."/>
            <person name="Rose J.K."/>
            <person name="Sakihama Y."/>
            <person name="Salamov A.A."/>
            <person name="Savidor A."/>
            <person name="Scheuring C.F."/>
            <person name="Smith B.M."/>
            <person name="Sobral B.W."/>
            <person name="Terry A."/>
            <person name="Torto-Alalibo T.A."/>
            <person name="Win J."/>
            <person name="Xu Z."/>
            <person name="Zhang H."/>
            <person name="Grigoriev I.V."/>
            <person name="Rokhsar D.S."/>
            <person name="Boore J.L."/>
        </authorList>
    </citation>
    <scope>NUCLEOTIDE SEQUENCE [LARGE SCALE GENOMIC DNA]</scope>
    <source>
        <strain evidence="4">Pr102</strain>
    </source>
</reference>
<dbReference type="OMA" id="WTLVYRD"/>
<proteinExistence type="predicted"/>
<organism evidence="3 4">
    <name type="scientific">Phytophthora ramorum</name>
    <name type="common">Sudden oak death agent</name>
    <dbReference type="NCBI Taxonomy" id="164328"/>
    <lineage>
        <taxon>Eukaryota</taxon>
        <taxon>Sar</taxon>
        <taxon>Stramenopiles</taxon>
        <taxon>Oomycota</taxon>
        <taxon>Peronosporomycetes</taxon>
        <taxon>Peronosporales</taxon>
        <taxon>Peronosporaceae</taxon>
        <taxon>Phytophthora</taxon>
    </lineage>
</organism>
<feature type="compositionally biased region" description="Polar residues" evidence="1">
    <location>
        <begin position="256"/>
        <end position="269"/>
    </location>
</feature>
<dbReference type="InterPro" id="IPR000270">
    <property type="entry name" value="PB1_dom"/>
</dbReference>
<reference evidence="3" key="2">
    <citation type="submission" date="2015-06" db="UniProtKB">
        <authorList>
            <consortium name="EnsemblProtists"/>
        </authorList>
    </citation>
    <scope>IDENTIFICATION</scope>
    <source>
        <strain evidence="3">Pr102</strain>
    </source>
</reference>
<dbReference type="InterPro" id="IPR053793">
    <property type="entry name" value="PB1-like"/>
</dbReference>
<dbReference type="RefSeq" id="XP_067743416.1">
    <property type="nucleotide sequence ID" value="XM_067893933.1"/>
</dbReference>
<dbReference type="eggNOG" id="ENOG502S6HI">
    <property type="taxonomic scope" value="Eukaryota"/>
</dbReference>
<evidence type="ECO:0000259" key="2">
    <source>
        <dbReference type="PROSITE" id="PS51745"/>
    </source>
</evidence>
<dbReference type="Proteomes" id="UP000005238">
    <property type="component" value="Unassembled WGS sequence"/>
</dbReference>
<dbReference type="EMBL" id="DS565998">
    <property type="status" value="NOT_ANNOTATED_CDS"/>
    <property type="molecule type" value="Genomic_DNA"/>
</dbReference>
<evidence type="ECO:0000313" key="3">
    <source>
        <dbReference type="EnsemblProtists" id="Phyra72911"/>
    </source>
</evidence>